<evidence type="ECO:0000313" key="1">
    <source>
        <dbReference type="EMBL" id="KAL2632453.1"/>
    </source>
</evidence>
<evidence type="ECO:0000313" key="2">
    <source>
        <dbReference type="Proteomes" id="UP001605036"/>
    </source>
</evidence>
<gene>
    <name evidence="1" type="ORF">R1flu_017139</name>
</gene>
<name>A0ABD1YPE4_9MARC</name>
<organism evidence="1 2">
    <name type="scientific">Riccia fluitans</name>
    <dbReference type="NCBI Taxonomy" id="41844"/>
    <lineage>
        <taxon>Eukaryota</taxon>
        <taxon>Viridiplantae</taxon>
        <taxon>Streptophyta</taxon>
        <taxon>Embryophyta</taxon>
        <taxon>Marchantiophyta</taxon>
        <taxon>Marchantiopsida</taxon>
        <taxon>Marchantiidae</taxon>
        <taxon>Marchantiales</taxon>
        <taxon>Ricciaceae</taxon>
        <taxon>Riccia</taxon>
    </lineage>
</organism>
<reference evidence="1 2" key="1">
    <citation type="submission" date="2024-09" db="EMBL/GenBank/DDBJ databases">
        <title>Chromosome-scale assembly of Riccia fluitans.</title>
        <authorList>
            <person name="Paukszto L."/>
            <person name="Sawicki J."/>
            <person name="Karawczyk K."/>
            <person name="Piernik-Szablinska J."/>
            <person name="Szczecinska M."/>
            <person name="Mazdziarz M."/>
        </authorList>
    </citation>
    <scope>NUCLEOTIDE SEQUENCE [LARGE SCALE GENOMIC DNA]</scope>
    <source>
        <strain evidence="1">Rf_01</strain>
        <tissue evidence="1">Aerial parts of the thallus</tissue>
    </source>
</reference>
<dbReference type="AlphaFoldDB" id="A0ABD1YPE4"/>
<dbReference type="Proteomes" id="UP001605036">
    <property type="component" value="Unassembled WGS sequence"/>
</dbReference>
<protein>
    <submittedName>
        <fullName evidence="1">Uncharacterized protein</fullName>
    </submittedName>
</protein>
<sequence>MISRYAPSISPKAVHALCRFRRVPSVAEVLPRGSAHVSSTPRPTNLSYRVGWSRWVTFGCRPSWRHGLVPIQVAGSDSLLAASEAVYWFCPIRHVKGSTYVCREGSAKPSACPVCVDDVLPATLDCARAPRLCGSGHLGIPARINDVSCVLCARFIILVALHIPFANEPPAM</sequence>
<proteinExistence type="predicted"/>
<accession>A0ABD1YPE4</accession>
<keyword evidence="2" id="KW-1185">Reference proteome</keyword>
<comment type="caution">
    <text evidence="1">The sequence shown here is derived from an EMBL/GenBank/DDBJ whole genome shotgun (WGS) entry which is preliminary data.</text>
</comment>
<dbReference type="EMBL" id="JBHFFA010000004">
    <property type="protein sequence ID" value="KAL2632453.1"/>
    <property type="molecule type" value="Genomic_DNA"/>
</dbReference>